<dbReference type="InterPro" id="IPR043519">
    <property type="entry name" value="NT_sf"/>
</dbReference>
<dbReference type="PROSITE" id="PS50943">
    <property type="entry name" value="HTH_CROC1"/>
    <property type="match status" value="1"/>
</dbReference>
<dbReference type="SUPFAM" id="SSF47413">
    <property type="entry name" value="lambda repressor-like DNA-binding domains"/>
    <property type="match status" value="1"/>
</dbReference>
<dbReference type="InterPro" id="IPR041633">
    <property type="entry name" value="Polbeta"/>
</dbReference>
<dbReference type="GO" id="GO:0016779">
    <property type="term" value="F:nucleotidyltransferase activity"/>
    <property type="evidence" value="ECO:0007669"/>
    <property type="project" value="UniProtKB-KW"/>
</dbReference>
<reference evidence="9 10" key="1">
    <citation type="submission" date="2019-03" db="EMBL/GenBank/DDBJ databases">
        <title>Genomic Encyclopedia of Type Strains, Phase IV (KMG-IV): sequencing the most valuable type-strain genomes for metagenomic binning, comparative biology and taxonomic classification.</title>
        <authorList>
            <person name="Goeker M."/>
        </authorList>
    </citation>
    <scope>NUCLEOTIDE SEQUENCE [LARGE SCALE GENOMIC DNA]</scope>
    <source>
        <strain evidence="9 10">DSM 28287</strain>
    </source>
</reference>
<dbReference type="Pfam" id="PF18765">
    <property type="entry name" value="Polbeta"/>
    <property type="match status" value="1"/>
</dbReference>
<accession>A0A4R6PWG8</accession>
<dbReference type="GO" id="GO:0003677">
    <property type="term" value="F:DNA binding"/>
    <property type="evidence" value="ECO:0007669"/>
    <property type="project" value="InterPro"/>
</dbReference>
<name>A0A4R6PWG8_9FIRM</name>
<keyword evidence="2" id="KW-0808">Transferase</keyword>
<dbReference type="InterPro" id="IPR001387">
    <property type="entry name" value="Cro/C1-type_HTH"/>
</dbReference>
<evidence type="ECO:0000256" key="7">
    <source>
        <dbReference type="ARBA" id="ARBA00022842"/>
    </source>
</evidence>
<protein>
    <recommendedName>
        <fullName evidence="8">HTH cro/C1-type domain-containing protein</fullName>
    </recommendedName>
</protein>
<evidence type="ECO:0000256" key="4">
    <source>
        <dbReference type="ARBA" id="ARBA00022723"/>
    </source>
</evidence>
<dbReference type="Proteomes" id="UP000295500">
    <property type="component" value="Unassembled WGS sequence"/>
</dbReference>
<dbReference type="SUPFAM" id="SSF81301">
    <property type="entry name" value="Nucleotidyltransferase"/>
    <property type="match status" value="1"/>
</dbReference>
<dbReference type="PANTHER" id="PTHR33571:SF14">
    <property type="entry name" value="PROTEIN ADENYLYLTRANSFERASE MJ0435-RELATED"/>
    <property type="match status" value="1"/>
</dbReference>
<keyword evidence="6" id="KW-0067">ATP-binding</keyword>
<dbReference type="GO" id="GO:0046872">
    <property type="term" value="F:metal ion binding"/>
    <property type="evidence" value="ECO:0007669"/>
    <property type="project" value="UniProtKB-KW"/>
</dbReference>
<comment type="cofactor">
    <cofactor evidence="1">
        <name>Mg(2+)</name>
        <dbReference type="ChEBI" id="CHEBI:18420"/>
    </cofactor>
</comment>
<sequence length="159" mass="17987">MDSIKELRNEKGLTQSQVSDLTGIPLRTYINYENDRRKAGSIKYDYIVERLNMYGFVDETHGILSLDDIVSACARIFADYDVRCGILFGSYATGTATETSDVDLLVVTEVSGIKFYGMAERLREKLKKKVDLLNAGQLTDNVELTNEILTKGRRIYVQE</sequence>
<keyword evidence="10" id="KW-1185">Reference proteome</keyword>
<evidence type="ECO:0000256" key="1">
    <source>
        <dbReference type="ARBA" id="ARBA00001946"/>
    </source>
</evidence>
<dbReference type="Pfam" id="PF01381">
    <property type="entry name" value="HTH_3"/>
    <property type="match status" value="1"/>
</dbReference>
<proteinExistence type="predicted"/>
<dbReference type="CDD" id="cd00093">
    <property type="entry name" value="HTH_XRE"/>
    <property type="match status" value="1"/>
</dbReference>
<evidence type="ECO:0000256" key="2">
    <source>
        <dbReference type="ARBA" id="ARBA00022679"/>
    </source>
</evidence>
<evidence type="ECO:0000256" key="3">
    <source>
        <dbReference type="ARBA" id="ARBA00022695"/>
    </source>
</evidence>
<dbReference type="InterPro" id="IPR010982">
    <property type="entry name" value="Lambda_DNA-bd_dom_sf"/>
</dbReference>
<feature type="domain" description="HTH cro/C1-type" evidence="8">
    <location>
        <begin position="4"/>
        <end position="38"/>
    </location>
</feature>
<dbReference type="PANTHER" id="PTHR33571">
    <property type="entry name" value="SSL8005 PROTEIN"/>
    <property type="match status" value="1"/>
</dbReference>
<evidence type="ECO:0000313" key="9">
    <source>
        <dbReference type="EMBL" id="TDP43743.1"/>
    </source>
</evidence>
<evidence type="ECO:0000256" key="5">
    <source>
        <dbReference type="ARBA" id="ARBA00022741"/>
    </source>
</evidence>
<dbReference type="SMART" id="SM00530">
    <property type="entry name" value="HTH_XRE"/>
    <property type="match status" value="1"/>
</dbReference>
<keyword evidence="5" id="KW-0547">Nucleotide-binding</keyword>
<keyword evidence="3" id="KW-0548">Nucleotidyltransferase</keyword>
<dbReference type="EMBL" id="SNXO01000083">
    <property type="protein sequence ID" value="TDP43743.1"/>
    <property type="molecule type" value="Genomic_DNA"/>
</dbReference>
<evidence type="ECO:0000259" key="8">
    <source>
        <dbReference type="PROSITE" id="PS50943"/>
    </source>
</evidence>
<keyword evidence="4" id="KW-0479">Metal-binding</keyword>
<gene>
    <name evidence="9" type="ORF">EV211_1831</name>
</gene>
<evidence type="ECO:0000256" key="6">
    <source>
        <dbReference type="ARBA" id="ARBA00022840"/>
    </source>
</evidence>
<comment type="caution">
    <text evidence="9">The sequence shown here is derived from an EMBL/GenBank/DDBJ whole genome shotgun (WGS) entry which is preliminary data.</text>
</comment>
<dbReference type="CDD" id="cd05403">
    <property type="entry name" value="NT_KNTase_like"/>
    <property type="match status" value="1"/>
</dbReference>
<evidence type="ECO:0000313" key="10">
    <source>
        <dbReference type="Proteomes" id="UP000295500"/>
    </source>
</evidence>
<keyword evidence="7" id="KW-0460">Magnesium</keyword>
<dbReference type="GO" id="GO:0005524">
    <property type="term" value="F:ATP binding"/>
    <property type="evidence" value="ECO:0007669"/>
    <property type="project" value="UniProtKB-KW"/>
</dbReference>
<dbReference type="AlphaFoldDB" id="A0A4R6PWG8"/>
<dbReference type="Gene3D" id="1.10.260.40">
    <property type="entry name" value="lambda repressor-like DNA-binding domains"/>
    <property type="match status" value="1"/>
</dbReference>
<organism evidence="9 10">
    <name type="scientific">Aminicella lysinilytica</name>
    <dbReference type="NCBI Taxonomy" id="433323"/>
    <lineage>
        <taxon>Bacteria</taxon>
        <taxon>Bacillati</taxon>
        <taxon>Bacillota</taxon>
        <taxon>Clostridia</taxon>
        <taxon>Peptostreptococcales</taxon>
        <taxon>Anaerovoracaceae</taxon>
        <taxon>Aminicella</taxon>
    </lineage>
</organism>
<dbReference type="Gene3D" id="3.30.460.10">
    <property type="entry name" value="Beta Polymerase, domain 2"/>
    <property type="match status" value="1"/>
</dbReference>
<dbReference type="InterPro" id="IPR052038">
    <property type="entry name" value="Type-VII_TA_antitoxin"/>
</dbReference>